<protein>
    <submittedName>
        <fullName evidence="1">Nucleotidyl transferase AbiEii toxin, Type IV TA system</fullName>
    </submittedName>
</protein>
<dbReference type="STRING" id="94869.SAMN04488529_1356"/>
<dbReference type="Proteomes" id="UP000198597">
    <property type="component" value="Unassembled WGS sequence"/>
</dbReference>
<reference evidence="1 2" key="1">
    <citation type="submission" date="2016-10" db="EMBL/GenBank/DDBJ databases">
        <authorList>
            <person name="de Groot N.N."/>
        </authorList>
    </citation>
    <scope>NUCLEOTIDE SEQUENCE [LARGE SCALE GENOMIC DNA]</scope>
    <source>
        <strain evidence="1 2">DSM 12272</strain>
    </source>
</reference>
<dbReference type="GO" id="GO:0016740">
    <property type="term" value="F:transferase activity"/>
    <property type="evidence" value="ECO:0007669"/>
    <property type="project" value="UniProtKB-KW"/>
</dbReference>
<dbReference type="Pfam" id="PF08843">
    <property type="entry name" value="AbiEii"/>
    <property type="match status" value="1"/>
</dbReference>
<keyword evidence="1" id="KW-0808">Transferase</keyword>
<dbReference type="InterPro" id="IPR014942">
    <property type="entry name" value="AbiEii"/>
</dbReference>
<evidence type="ECO:0000313" key="2">
    <source>
        <dbReference type="Proteomes" id="UP000198597"/>
    </source>
</evidence>
<dbReference type="EMBL" id="FNJM01000035">
    <property type="protein sequence ID" value="SDP86194.1"/>
    <property type="molecule type" value="Genomic_DNA"/>
</dbReference>
<evidence type="ECO:0000313" key="1">
    <source>
        <dbReference type="EMBL" id="SDP86194.1"/>
    </source>
</evidence>
<accession>A0A1H0W628</accession>
<sequence length="286" mass="32853">MITKNAMQLKAFIKNKAIENKISAQLVMQNYMLERLLERISISKYQHNFILKGGFLIAAIVGLDSRATMDLDTTIKGLDLTHDIVRKVFTDICSLKVDDDIEFELLGVVDIREHDDYPGMRVSLNANYKPLIVPLSVDITTGDKITPSEIEYSFKLLFDDRTIKVMAYNLETILAEKLETVISRGVANTRPRDYYDIYALHNLRNQKYNNAVLKSALISTATKRHSINNIYNYDKIISDVENSVKIQGFWKKYQKDFNYAREISFTNICSVIKTICNEINIDLQST</sequence>
<dbReference type="AlphaFoldDB" id="A0A1H0W628"/>
<dbReference type="RefSeq" id="WP_089973776.1">
    <property type="nucleotide sequence ID" value="NZ_FNJM01000035.1"/>
</dbReference>
<keyword evidence="2" id="KW-1185">Reference proteome</keyword>
<organism evidence="1 2">
    <name type="scientific">Clostridium gasigenes</name>
    <dbReference type="NCBI Taxonomy" id="94869"/>
    <lineage>
        <taxon>Bacteria</taxon>
        <taxon>Bacillati</taxon>
        <taxon>Bacillota</taxon>
        <taxon>Clostridia</taxon>
        <taxon>Eubacteriales</taxon>
        <taxon>Clostridiaceae</taxon>
        <taxon>Clostridium</taxon>
    </lineage>
</organism>
<gene>
    <name evidence="1" type="ORF">SAMN04488529_1356</name>
</gene>
<proteinExistence type="predicted"/>
<name>A0A1H0W628_9CLOT</name>
<dbReference type="OrthoDB" id="9808443at2"/>